<evidence type="ECO:0000256" key="1">
    <source>
        <dbReference type="SAM" id="Coils"/>
    </source>
</evidence>
<evidence type="ECO:0000313" key="3">
    <source>
        <dbReference type="EMBL" id="MEL3959414.1"/>
    </source>
</evidence>
<accession>A0ABU9K2Z1</accession>
<feature type="coiled-coil region" evidence="1">
    <location>
        <begin position="63"/>
        <end position="112"/>
    </location>
</feature>
<feature type="transmembrane region" description="Helical" evidence="2">
    <location>
        <begin position="120"/>
        <end position="139"/>
    </location>
</feature>
<organism evidence="3 4">
    <name type="scientific">Caldifermentibacillus hisashii</name>
    <dbReference type="NCBI Taxonomy" id="996558"/>
    <lineage>
        <taxon>Bacteria</taxon>
        <taxon>Bacillati</taxon>
        <taxon>Bacillota</taxon>
        <taxon>Bacilli</taxon>
        <taxon>Bacillales</taxon>
        <taxon>Bacillaceae</taxon>
        <taxon>Caldifermentibacillus</taxon>
    </lineage>
</organism>
<proteinExistence type="predicted"/>
<name>A0ABU9K2Z1_9BACI</name>
<dbReference type="Proteomes" id="UP001459714">
    <property type="component" value="Unassembled WGS sequence"/>
</dbReference>
<keyword evidence="1" id="KW-0175">Coiled coil</keyword>
<comment type="caution">
    <text evidence="3">The sequence shown here is derived from an EMBL/GenBank/DDBJ whole genome shotgun (WGS) entry which is preliminary data.</text>
</comment>
<sequence length="140" mass="16186">MTTENEVQIKVAKLEEKIIGHENRIEVLEENANVLPRLTTLMEFMTENQRAQQKQVSQQHETLVKINENLDRLNKGLDDVTNRVDIIEEERLNDKLKEIQEEKSQMVAKEQERKGNIMKIVTGVLTSVIATALILYFGLK</sequence>
<keyword evidence="4" id="KW-1185">Reference proteome</keyword>
<dbReference type="EMBL" id="JBBYAK010000002">
    <property type="protein sequence ID" value="MEL3959414.1"/>
    <property type="molecule type" value="Genomic_DNA"/>
</dbReference>
<keyword evidence="2" id="KW-0812">Transmembrane</keyword>
<dbReference type="RefSeq" id="WP_342021052.1">
    <property type="nucleotide sequence ID" value="NZ_JBBYAK010000002.1"/>
</dbReference>
<evidence type="ECO:0000313" key="4">
    <source>
        <dbReference type="Proteomes" id="UP001459714"/>
    </source>
</evidence>
<keyword evidence="2" id="KW-1133">Transmembrane helix</keyword>
<evidence type="ECO:0000256" key="2">
    <source>
        <dbReference type="SAM" id="Phobius"/>
    </source>
</evidence>
<gene>
    <name evidence="3" type="ORF">NST17_19875</name>
</gene>
<protein>
    <submittedName>
        <fullName evidence="3">Uncharacterized protein</fullName>
    </submittedName>
</protein>
<keyword evidence="2" id="KW-0472">Membrane</keyword>
<reference evidence="3 4" key="1">
    <citation type="submission" date="2024-03" db="EMBL/GenBank/DDBJ databases">
        <title>Bacilli Hybrid Assemblies.</title>
        <authorList>
            <person name="Kovac J."/>
        </authorList>
    </citation>
    <scope>NUCLEOTIDE SEQUENCE [LARGE SCALE GENOMIC DNA]</scope>
    <source>
        <strain evidence="3 4">FSL M8-0022</strain>
    </source>
</reference>
<feature type="coiled-coil region" evidence="1">
    <location>
        <begin position="4"/>
        <end position="31"/>
    </location>
</feature>